<dbReference type="InterPro" id="IPR013563">
    <property type="entry name" value="Oligopep_ABC_C"/>
</dbReference>
<evidence type="ECO:0000256" key="3">
    <source>
        <dbReference type="ARBA" id="ARBA00022475"/>
    </source>
</evidence>
<dbReference type="PROSITE" id="PS00211">
    <property type="entry name" value="ABC_TRANSPORTER_1"/>
    <property type="match status" value="2"/>
</dbReference>
<dbReference type="SUPFAM" id="SSF52540">
    <property type="entry name" value="P-loop containing nucleoside triphosphate hydrolases"/>
    <property type="match status" value="2"/>
</dbReference>
<dbReference type="Gene3D" id="3.40.50.300">
    <property type="entry name" value="P-loop containing nucleotide triphosphate hydrolases"/>
    <property type="match status" value="2"/>
</dbReference>
<dbReference type="GO" id="GO:0005524">
    <property type="term" value="F:ATP binding"/>
    <property type="evidence" value="ECO:0007669"/>
    <property type="project" value="UniProtKB-KW"/>
</dbReference>
<keyword evidence="5 7" id="KW-0067">ATP-binding</keyword>
<dbReference type="GO" id="GO:0015833">
    <property type="term" value="P:peptide transport"/>
    <property type="evidence" value="ECO:0007669"/>
    <property type="project" value="InterPro"/>
</dbReference>
<dbReference type="Pfam" id="PF08352">
    <property type="entry name" value="oligo_HPY"/>
    <property type="match status" value="2"/>
</dbReference>
<dbReference type="NCBIfam" id="NF008453">
    <property type="entry name" value="PRK11308.1"/>
    <property type="match status" value="2"/>
</dbReference>
<comment type="similarity">
    <text evidence="1">Belongs to the ABC transporter superfamily.</text>
</comment>
<dbReference type="GO" id="GO:0016887">
    <property type="term" value="F:ATP hydrolysis activity"/>
    <property type="evidence" value="ECO:0007669"/>
    <property type="project" value="InterPro"/>
</dbReference>
<gene>
    <name evidence="7" type="ORF">H0A72_01110</name>
</gene>
<dbReference type="RefSeq" id="WP_180153030.1">
    <property type="nucleotide sequence ID" value="NZ_JACCEM010000001.1"/>
</dbReference>
<evidence type="ECO:0000256" key="2">
    <source>
        <dbReference type="ARBA" id="ARBA00022448"/>
    </source>
</evidence>
<feature type="domain" description="ABC transporter" evidence="6">
    <location>
        <begin position="23"/>
        <end position="271"/>
    </location>
</feature>
<dbReference type="InterPro" id="IPR003593">
    <property type="entry name" value="AAA+_ATPase"/>
</dbReference>
<dbReference type="CDD" id="cd03257">
    <property type="entry name" value="ABC_NikE_OppD_transporters"/>
    <property type="match status" value="2"/>
</dbReference>
<keyword evidence="3" id="KW-1003">Cell membrane</keyword>
<dbReference type="InterPro" id="IPR017871">
    <property type="entry name" value="ABC_transporter-like_CS"/>
</dbReference>
<dbReference type="PROSITE" id="PS50893">
    <property type="entry name" value="ABC_TRANSPORTER_2"/>
    <property type="match status" value="2"/>
</dbReference>
<evidence type="ECO:0000313" key="7">
    <source>
        <dbReference type="EMBL" id="NYT47900.1"/>
    </source>
</evidence>
<dbReference type="EMBL" id="JACCEM010000001">
    <property type="protein sequence ID" value="NYT47900.1"/>
    <property type="molecule type" value="Genomic_DNA"/>
</dbReference>
<dbReference type="AlphaFoldDB" id="A0A853FYH9"/>
<dbReference type="SMART" id="SM00382">
    <property type="entry name" value="AAA"/>
    <property type="match status" value="2"/>
</dbReference>
<comment type="caution">
    <text evidence="7">The sequence shown here is derived from an EMBL/GenBank/DDBJ whole genome shotgun (WGS) entry which is preliminary data.</text>
</comment>
<evidence type="ECO:0000313" key="8">
    <source>
        <dbReference type="Proteomes" id="UP000559809"/>
    </source>
</evidence>
<dbReference type="PANTHER" id="PTHR43776:SF7">
    <property type="entry name" value="D,D-DIPEPTIDE TRANSPORT ATP-BINDING PROTEIN DDPF-RELATED"/>
    <property type="match status" value="1"/>
</dbReference>
<protein>
    <submittedName>
        <fullName evidence="7">ABC transporter ATP-binding protein</fullName>
    </submittedName>
</protein>
<dbReference type="GO" id="GO:0055085">
    <property type="term" value="P:transmembrane transport"/>
    <property type="evidence" value="ECO:0007669"/>
    <property type="project" value="UniProtKB-ARBA"/>
</dbReference>
<name>A0A853FYH9_9BURK</name>
<keyword evidence="3" id="KW-0472">Membrane</keyword>
<sequence>MNHYHNDGNRASAEAPVLTIEGLEVRTPARDGVPGRVVVRGMNLAVHAGETLCIVGESGSGKSVTSLAVMGLLPRNALAPVAGRIIVDGEDILQAGPKRIRELRASRMAMVFQEPMTALNPVQPVGRQVEEVLKLHTRLAAAERRKRVLDMLDSVHLPDIERVYESYPHQLSGGQRQRIVIAMALILKPRLLIADEPTTALDVTTQKQILGLIRELQTRHGTAVVFITHDFGVVAEIADRILVMNRGEVVETGTRDQILAAPAQDYTRMLVSSVPSLIPQPRPALQGEVVLQVRSLNKLYYKAKKPFRKQESVAAASDVSLTLRRGEILGIVGESGSGKSTVARCVVRLIDPSSGEVRLLDRDITGLGRGGMLAMRKKIQIIFQDPYRSLNPRRRVGDSIIEGLLNFGVSHADALKQAVRAMELVGLSADVLDRYPHQFSGGQRQRICIARALVMEPDVLVADEAVSALDVSVQAQVLKLLEEVRQRVGVGVLFITHDLRVAAQICDTIVVMQHGRVVESGAALEVLSRPRQDYTKALIDAAPGRDWDFQNFRPAPSAA</sequence>
<evidence type="ECO:0000256" key="4">
    <source>
        <dbReference type="ARBA" id="ARBA00022741"/>
    </source>
</evidence>
<evidence type="ECO:0000256" key="1">
    <source>
        <dbReference type="ARBA" id="ARBA00005417"/>
    </source>
</evidence>
<accession>A0A853FYH9</accession>
<dbReference type="PANTHER" id="PTHR43776">
    <property type="entry name" value="TRANSPORT ATP-BINDING PROTEIN"/>
    <property type="match status" value="1"/>
</dbReference>
<dbReference type="InterPro" id="IPR050319">
    <property type="entry name" value="ABC_transp_ATP-bind"/>
</dbReference>
<dbReference type="Proteomes" id="UP000559809">
    <property type="component" value="Unassembled WGS sequence"/>
</dbReference>
<evidence type="ECO:0000256" key="5">
    <source>
        <dbReference type="ARBA" id="ARBA00022840"/>
    </source>
</evidence>
<keyword evidence="8" id="KW-1185">Reference proteome</keyword>
<keyword evidence="4" id="KW-0547">Nucleotide-binding</keyword>
<proteinExistence type="inferred from homology"/>
<dbReference type="NCBIfam" id="NF007739">
    <property type="entry name" value="PRK10419.1"/>
    <property type="match status" value="2"/>
</dbReference>
<evidence type="ECO:0000259" key="6">
    <source>
        <dbReference type="PROSITE" id="PS50893"/>
    </source>
</evidence>
<dbReference type="InterPro" id="IPR003439">
    <property type="entry name" value="ABC_transporter-like_ATP-bd"/>
</dbReference>
<keyword evidence="2" id="KW-0813">Transport</keyword>
<reference evidence="7 8" key="1">
    <citation type="submission" date="2020-07" db="EMBL/GenBank/DDBJ databases">
        <title>Taxonomic revisions and descriptions of new bacterial species based on genomic comparisons in the high-G+C-content subgroup of the family Alcaligenaceae.</title>
        <authorList>
            <person name="Szabo A."/>
            <person name="Felfoldi T."/>
        </authorList>
    </citation>
    <scope>NUCLEOTIDE SEQUENCE [LARGE SCALE GENOMIC DNA]</scope>
    <source>
        <strain evidence="7 8">LMG 24012</strain>
    </source>
</reference>
<organism evidence="7 8">
    <name type="scientific">Parapusillimonas granuli</name>
    <dbReference type="NCBI Taxonomy" id="380911"/>
    <lineage>
        <taxon>Bacteria</taxon>
        <taxon>Pseudomonadati</taxon>
        <taxon>Pseudomonadota</taxon>
        <taxon>Betaproteobacteria</taxon>
        <taxon>Burkholderiales</taxon>
        <taxon>Alcaligenaceae</taxon>
        <taxon>Parapusillimonas</taxon>
    </lineage>
</organism>
<dbReference type="InterPro" id="IPR027417">
    <property type="entry name" value="P-loop_NTPase"/>
</dbReference>
<dbReference type="Pfam" id="PF00005">
    <property type="entry name" value="ABC_tran"/>
    <property type="match status" value="2"/>
</dbReference>
<dbReference type="FunFam" id="3.40.50.300:FF:000016">
    <property type="entry name" value="Oligopeptide ABC transporter ATP-binding component"/>
    <property type="match status" value="1"/>
</dbReference>
<feature type="domain" description="ABC transporter" evidence="6">
    <location>
        <begin position="291"/>
        <end position="539"/>
    </location>
</feature>